<name>A0A6G0X313_9STRA</name>
<protein>
    <recommendedName>
        <fullName evidence="3">Glycosyltransferase family 8 protein</fullName>
    </recommendedName>
</protein>
<dbReference type="AlphaFoldDB" id="A0A6G0X313"/>
<organism evidence="1 2">
    <name type="scientific">Aphanomyces euteiches</name>
    <dbReference type="NCBI Taxonomy" id="100861"/>
    <lineage>
        <taxon>Eukaryota</taxon>
        <taxon>Sar</taxon>
        <taxon>Stramenopiles</taxon>
        <taxon>Oomycota</taxon>
        <taxon>Saprolegniomycetes</taxon>
        <taxon>Saprolegniales</taxon>
        <taxon>Verrucalvaceae</taxon>
        <taxon>Aphanomyces</taxon>
    </lineage>
</organism>
<dbReference type="Proteomes" id="UP000481153">
    <property type="component" value="Unassembled WGS sequence"/>
</dbReference>
<dbReference type="VEuPathDB" id="FungiDB:AeMF1_001541"/>
<dbReference type="SUPFAM" id="SSF53448">
    <property type="entry name" value="Nucleotide-diphospho-sugar transferases"/>
    <property type="match status" value="1"/>
</dbReference>
<dbReference type="EMBL" id="VJMJ01000116">
    <property type="protein sequence ID" value="KAF0734303.1"/>
    <property type="molecule type" value="Genomic_DNA"/>
</dbReference>
<dbReference type="InterPro" id="IPR029044">
    <property type="entry name" value="Nucleotide-diphossugar_trans"/>
</dbReference>
<dbReference type="Gene3D" id="3.90.550.10">
    <property type="entry name" value="Spore Coat Polysaccharide Biosynthesis Protein SpsA, Chain A"/>
    <property type="match status" value="1"/>
</dbReference>
<evidence type="ECO:0000313" key="1">
    <source>
        <dbReference type="EMBL" id="KAF0734303.1"/>
    </source>
</evidence>
<dbReference type="Pfam" id="PF01501">
    <property type="entry name" value="Glyco_transf_8"/>
    <property type="match status" value="1"/>
</dbReference>
<gene>
    <name evidence="1" type="ORF">Ae201684_008985</name>
</gene>
<sequence length="252" mass="28698">MKTFATLVTSDDFVIGVQVLVYSLRKHGAKYPLIVLYTNQLSPCGVQKLQQIYPSTTTIRLVEALPNPNVHVHVPGWINSGYTKLHVFNLVEFSTVFYIDSDAFVLANVDEVLERDIRPYPFAAAPDIFPPDRFNAGVLLLHPNAELFQRLVSQSAQFQSYDGGDTGYLNAVFPDWYTYDAKARLPFAYNAQRTMHWLTYAKKPGYWDAVGDVKVLHCSSSPKPWESPDKKGDLEMLWWQYFTEMNLEAMAS</sequence>
<proteinExistence type="predicted"/>
<evidence type="ECO:0000313" key="2">
    <source>
        <dbReference type="Proteomes" id="UP000481153"/>
    </source>
</evidence>
<evidence type="ECO:0008006" key="3">
    <source>
        <dbReference type="Google" id="ProtNLM"/>
    </source>
</evidence>
<reference evidence="1 2" key="1">
    <citation type="submission" date="2019-07" db="EMBL/GenBank/DDBJ databases">
        <title>Genomics analysis of Aphanomyces spp. identifies a new class of oomycete effector associated with host adaptation.</title>
        <authorList>
            <person name="Gaulin E."/>
        </authorList>
    </citation>
    <scope>NUCLEOTIDE SEQUENCE [LARGE SCALE GENOMIC DNA]</scope>
    <source>
        <strain evidence="1 2">ATCC 201684</strain>
    </source>
</reference>
<dbReference type="CDD" id="cd02537">
    <property type="entry name" value="GT8_Glycogenin"/>
    <property type="match status" value="1"/>
</dbReference>
<accession>A0A6G0X313</accession>
<comment type="caution">
    <text evidence="1">The sequence shown here is derived from an EMBL/GenBank/DDBJ whole genome shotgun (WGS) entry which is preliminary data.</text>
</comment>
<keyword evidence="2" id="KW-1185">Reference proteome</keyword>
<dbReference type="PANTHER" id="PTHR11183">
    <property type="entry name" value="GLYCOGENIN SUBFAMILY MEMBER"/>
    <property type="match status" value="1"/>
</dbReference>
<dbReference type="InterPro" id="IPR050587">
    <property type="entry name" value="GNT1/Glycosyltrans_8"/>
</dbReference>
<dbReference type="GO" id="GO:0016757">
    <property type="term" value="F:glycosyltransferase activity"/>
    <property type="evidence" value="ECO:0007669"/>
    <property type="project" value="InterPro"/>
</dbReference>
<dbReference type="InterPro" id="IPR002495">
    <property type="entry name" value="Glyco_trans_8"/>
</dbReference>